<keyword evidence="1" id="KW-0812">Transmembrane</keyword>
<feature type="transmembrane region" description="Helical" evidence="1">
    <location>
        <begin position="282"/>
        <end position="306"/>
    </location>
</feature>
<gene>
    <name evidence="2" type="ORF">PAC_09371</name>
</gene>
<dbReference type="AlphaFoldDB" id="A0A1L7X377"/>
<keyword evidence="1" id="KW-0472">Membrane</keyword>
<dbReference type="EMBL" id="FJOG01000014">
    <property type="protein sequence ID" value="CZR59479.1"/>
    <property type="molecule type" value="Genomic_DNA"/>
</dbReference>
<organism evidence="2 3">
    <name type="scientific">Phialocephala subalpina</name>
    <dbReference type="NCBI Taxonomy" id="576137"/>
    <lineage>
        <taxon>Eukaryota</taxon>
        <taxon>Fungi</taxon>
        <taxon>Dikarya</taxon>
        <taxon>Ascomycota</taxon>
        <taxon>Pezizomycotina</taxon>
        <taxon>Leotiomycetes</taxon>
        <taxon>Helotiales</taxon>
        <taxon>Mollisiaceae</taxon>
        <taxon>Phialocephala</taxon>
        <taxon>Phialocephala fortinii species complex</taxon>
    </lineage>
</organism>
<sequence>MRSSSSYSMGDASTLPPNEFSRREEANIVCNFIMNLPKRSTPSSDRVVIGVVKVRSAERLSRRLKEHGSSGMLGFFKGECVLGSSKVTNQCSSLLTAKPLSSTKHGLQHEIDSISGSLFKSKTKLILVVSPYVATIRFDVPTRFTDLTIIRCPEDEGSTNYLSINPRSTYCNIPIPRWDMREIYLDRELKLGLGVGLVADFMGSTSSFSSGYRDEIKRQTEQLQNPKGSWKERKSWVAGLLGLISGGSVGLYTCVNMTSWGVSLKCAGWQLGIKYASTTATLNVAGISVLAGGAAGVTVAALVYFVPWDSLFQWLKNTLSGIWDWLLDKFRQFSEAVKTWIHKRSKRRDRDHPRRPKSMGFN</sequence>
<evidence type="ECO:0000256" key="1">
    <source>
        <dbReference type="SAM" id="Phobius"/>
    </source>
</evidence>
<feature type="transmembrane region" description="Helical" evidence="1">
    <location>
        <begin position="236"/>
        <end position="262"/>
    </location>
</feature>
<evidence type="ECO:0000313" key="3">
    <source>
        <dbReference type="Proteomes" id="UP000184330"/>
    </source>
</evidence>
<protein>
    <submittedName>
        <fullName evidence="2">Uncharacterized protein</fullName>
    </submittedName>
</protein>
<keyword evidence="1" id="KW-1133">Transmembrane helix</keyword>
<proteinExistence type="predicted"/>
<reference evidence="2 3" key="1">
    <citation type="submission" date="2016-03" db="EMBL/GenBank/DDBJ databases">
        <authorList>
            <person name="Ploux O."/>
        </authorList>
    </citation>
    <scope>NUCLEOTIDE SEQUENCE [LARGE SCALE GENOMIC DNA]</scope>
    <source>
        <strain evidence="2 3">UAMH 11012</strain>
    </source>
</reference>
<keyword evidence="3" id="KW-1185">Reference proteome</keyword>
<evidence type="ECO:0000313" key="2">
    <source>
        <dbReference type="EMBL" id="CZR59479.1"/>
    </source>
</evidence>
<dbReference type="OrthoDB" id="5118341at2759"/>
<accession>A0A1L7X377</accession>
<dbReference type="Proteomes" id="UP000184330">
    <property type="component" value="Unassembled WGS sequence"/>
</dbReference>
<name>A0A1L7X377_9HELO</name>